<dbReference type="PROSITE" id="PS50929">
    <property type="entry name" value="ABC_TM1F"/>
    <property type="match status" value="1"/>
</dbReference>
<feature type="transmembrane region" description="Helical" evidence="8">
    <location>
        <begin position="329"/>
        <end position="350"/>
    </location>
</feature>
<dbReference type="SUPFAM" id="SSF90123">
    <property type="entry name" value="ABC transporter transmembrane region"/>
    <property type="match status" value="1"/>
</dbReference>
<comment type="subcellular location">
    <subcellularLocation>
        <location evidence="1">Mitochondrion inner membrane</location>
        <topology evidence="1">Multi-pass membrane protein</topology>
    </subcellularLocation>
</comment>
<dbReference type="Pfam" id="PF00005">
    <property type="entry name" value="ABC_tran"/>
    <property type="match status" value="1"/>
</dbReference>
<dbReference type="PROSITE" id="PS00211">
    <property type="entry name" value="ABC_TRANSPORTER_1"/>
    <property type="match status" value="1"/>
</dbReference>
<dbReference type="FunCoup" id="A0A2P6N825">
    <property type="interactions" value="670"/>
</dbReference>
<keyword evidence="7 8" id="KW-0472">Membrane</keyword>
<dbReference type="Gene3D" id="1.20.1560.10">
    <property type="entry name" value="ABC transporter type 1, transmembrane domain"/>
    <property type="match status" value="1"/>
</dbReference>
<keyword evidence="2" id="KW-0813">Transport</keyword>
<keyword evidence="3 8" id="KW-0812">Transmembrane</keyword>
<dbReference type="InterPro" id="IPR039421">
    <property type="entry name" value="Type_1_exporter"/>
</dbReference>
<evidence type="ECO:0000256" key="5">
    <source>
        <dbReference type="ARBA" id="ARBA00022840"/>
    </source>
</evidence>
<dbReference type="InterPro" id="IPR003439">
    <property type="entry name" value="ABC_transporter-like_ATP-bd"/>
</dbReference>
<dbReference type="GO" id="GO:0005524">
    <property type="term" value="F:ATP binding"/>
    <property type="evidence" value="ECO:0007669"/>
    <property type="project" value="UniProtKB-KW"/>
</dbReference>
<feature type="domain" description="ABC transporter" evidence="9">
    <location>
        <begin position="425"/>
        <end position="659"/>
    </location>
</feature>
<organism evidence="11 12">
    <name type="scientific">Planoprotostelium fungivorum</name>
    <dbReference type="NCBI Taxonomy" id="1890364"/>
    <lineage>
        <taxon>Eukaryota</taxon>
        <taxon>Amoebozoa</taxon>
        <taxon>Evosea</taxon>
        <taxon>Variosea</taxon>
        <taxon>Cavosteliida</taxon>
        <taxon>Cavosteliaceae</taxon>
        <taxon>Planoprotostelium</taxon>
    </lineage>
</organism>
<dbReference type="InterPro" id="IPR036640">
    <property type="entry name" value="ABC1_TM_sf"/>
</dbReference>
<protein>
    <submittedName>
        <fullName evidence="11">ABC transporter B family protein</fullName>
    </submittedName>
</protein>
<evidence type="ECO:0000313" key="11">
    <source>
        <dbReference type="EMBL" id="PRP80106.1"/>
    </source>
</evidence>
<name>A0A2P6N825_9EUKA</name>
<sequence>MALRQLLVRGFQSPRISPLCTPTSLIRPSCGQLTHRLTSTRTPLKNTINETHIHHRVYATTVNTSEKSKGISNKIEGNPPELKTTDILSLAKYLWPKGEPRLQARFFLALALLVGSKLLNVQVPILFKTIVDSLNAEPSLMVLPVAAIIGYGIARAGAAGFNELRSAVFAKVAQKAIRQVSTSTFFHLHSLDLQFHLSRQTGALSRIIDRGSRGINFILTAMVFNIVPTALEIALVMGILYSSFGAPYSLLTGGTMVTYAAFTFAVTQWRTKFRKEMNSTENEAAARAMDSLLNFETVKYFNNERLETDRYEAVLERYDRAALKSQSSLSILNFGQGFIFTLSLTTMMYMGAKGVANGTMTVGDLVMINGLLFQLSLPLNFLGTVYREIRQSLIDMEMLFQLRSTKTLVQEKEDAKKLEIKGGRIELKNVTFGYNENKDILRNLSFTAPAGKKTAIVGTSGSGKSTILRLLYRFYEPKEGDILIDGQNIKDVTTDSLRRSVGVIPQDTVLFNDTIFYNIAYGNIDATREEVISAAKKAHIHEAILRMPDGYDTIVGERGLKISGGEKQRVSIARAILKDPSILFLDEATSAVDTNTEGLIQSSLNEQLKNRTSIHIAHRLSTIADADLIIVLGPSGVLEQGTHVELMQKGGVYKSMWMKQEMGSE</sequence>
<dbReference type="SUPFAM" id="SSF52540">
    <property type="entry name" value="P-loop containing nucleoside triphosphate hydrolases"/>
    <property type="match status" value="1"/>
</dbReference>
<evidence type="ECO:0000259" key="10">
    <source>
        <dbReference type="PROSITE" id="PS50929"/>
    </source>
</evidence>
<evidence type="ECO:0000259" key="9">
    <source>
        <dbReference type="PROSITE" id="PS50893"/>
    </source>
</evidence>
<keyword evidence="6 8" id="KW-1133">Transmembrane helix</keyword>
<dbReference type="CDD" id="cd18582">
    <property type="entry name" value="ABC_6TM_ATM1_ABCB7"/>
    <property type="match status" value="1"/>
</dbReference>
<feature type="transmembrane region" description="Helical" evidence="8">
    <location>
        <begin position="215"/>
        <end position="241"/>
    </location>
</feature>
<dbReference type="InParanoid" id="A0A2P6N825"/>
<accession>A0A2P6N825</accession>
<dbReference type="STRING" id="1890364.A0A2P6N825"/>
<feature type="transmembrane region" description="Helical" evidence="8">
    <location>
        <begin position="106"/>
        <end position="127"/>
    </location>
</feature>
<evidence type="ECO:0000256" key="6">
    <source>
        <dbReference type="ARBA" id="ARBA00022989"/>
    </source>
</evidence>
<dbReference type="OrthoDB" id="6500128at2759"/>
<dbReference type="PANTHER" id="PTHR24221:SF402">
    <property type="entry name" value="IRON-SULFUR CLUSTERS TRANSPORTER ABCB7, MITOCHONDRIAL"/>
    <property type="match status" value="1"/>
</dbReference>
<dbReference type="CDD" id="cd03253">
    <property type="entry name" value="ABCC_ATM1_transporter"/>
    <property type="match status" value="1"/>
</dbReference>
<keyword evidence="12" id="KW-1185">Reference proteome</keyword>
<dbReference type="Pfam" id="PF00664">
    <property type="entry name" value="ABC_membrane"/>
    <property type="match status" value="1"/>
</dbReference>
<feature type="transmembrane region" description="Helical" evidence="8">
    <location>
        <begin position="365"/>
        <end position="386"/>
    </location>
</feature>
<dbReference type="EMBL" id="MDYQ01000161">
    <property type="protein sequence ID" value="PRP80106.1"/>
    <property type="molecule type" value="Genomic_DNA"/>
</dbReference>
<evidence type="ECO:0000256" key="8">
    <source>
        <dbReference type="SAM" id="Phobius"/>
    </source>
</evidence>
<dbReference type="PROSITE" id="PS50893">
    <property type="entry name" value="ABC_TRANSPORTER_2"/>
    <property type="match status" value="1"/>
</dbReference>
<evidence type="ECO:0000313" key="12">
    <source>
        <dbReference type="Proteomes" id="UP000241769"/>
    </source>
</evidence>
<dbReference type="InterPro" id="IPR017871">
    <property type="entry name" value="ABC_transporter-like_CS"/>
</dbReference>
<dbReference type="InterPro" id="IPR003593">
    <property type="entry name" value="AAA+_ATPase"/>
</dbReference>
<feature type="domain" description="ABC transmembrane type-1" evidence="10">
    <location>
        <begin position="107"/>
        <end position="391"/>
    </location>
</feature>
<dbReference type="SMART" id="SM00382">
    <property type="entry name" value="AAA"/>
    <property type="match status" value="1"/>
</dbReference>
<feature type="transmembrane region" description="Helical" evidence="8">
    <location>
        <begin position="247"/>
        <end position="267"/>
    </location>
</feature>
<dbReference type="Proteomes" id="UP000241769">
    <property type="component" value="Unassembled WGS sequence"/>
</dbReference>
<comment type="caution">
    <text evidence="11">The sequence shown here is derived from an EMBL/GenBank/DDBJ whole genome shotgun (WGS) entry which is preliminary data.</text>
</comment>
<dbReference type="FunFam" id="3.40.50.300:FF:000186">
    <property type="entry name" value="ATP-binding cassette sub-family B member 7, mitochondrial"/>
    <property type="match status" value="1"/>
</dbReference>
<dbReference type="GO" id="GO:0016887">
    <property type="term" value="F:ATP hydrolysis activity"/>
    <property type="evidence" value="ECO:0007669"/>
    <property type="project" value="InterPro"/>
</dbReference>
<evidence type="ECO:0000256" key="3">
    <source>
        <dbReference type="ARBA" id="ARBA00022692"/>
    </source>
</evidence>
<keyword evidence="5" id="KW-0067">ATP-binding</keyword>
<dbReference type="AlphaFoldDB" id="A0A2P6N825"/>
<dbReference type="InterPro" id="IPR011527">
    <property type="entry name" value="ABC1_TM_dom"/>
</dbReference>
<reference evidence="11 12" key="1">
    <citation type="journal article" date="2018" name="Genome Biol. Evol.">
        <title>Multiple Roots of Fruiting Body Formation in Amoebozoa.</title>
        <authorList>
            <person name="Hillmann F."/>
            <person name="Forbes G."/>
            <person name="Novohradska S."/>
            <person name="Ferling I."/>
            <person name="Riege K."/>
            <person name="Groth M."/>
            <person name="Westermann M."/>
            <person name="Marz M."/>
            <person name="Spaller T."/>
            <person name="Winckler T."/>
            <person name="Schaap P."/>
            <person name="Glockner G."/>
        </authorList>
    </citation>
    <scope>NUCLEOTIDE SEQUENCE [LARGE SCALE GENOMIC DNA]</scope>
    <source>
        <strain evidence="11 12">Jena</strain>
    </source>
</reference>
<feature type="transmembrane region" description="Helical" evidence="8">
    <location>
        <begin position="139"/>
        <end position="161"/>
    </location>
</feature>
<dbReference type="GO" id="GO:0005743">
    <property type="term" value="C:mitochondrial inner membrane"/>
    <property type="evidence" value="ECO:0007669"/>
    <property type="project" value="UniProtKB-SubCell"/>
</dbReference>
<proteinExistence type="predicted"/>
<dbReference type="Gene3D" id="3.40.50.300">
    <property type="entry name" value="P-loop containing nucleotide triphosphate hydrolases"/>
    <property type="match status" value="1"/>
</dbReference>
<evidence type="ECO:0000256" key="7">
    <source>
        <dbReference type="ARBA" id="ARBA00023136"/>
    </source>
</evidence>
<dbReference type="InterPro" id="IPR027417">
    <property type="entry name" value="P-loop_NTPase"/>
</dbReference>
<dbReference type="GO" id="GO:0140359">
    <property type="term" value="F:ABC-type transporter activity"/>
    <property type="evidence" value="ECO:0007669"/>
    <property type="project" value="InterPro"/>
</dbReference>
<dbReference type="PANTHER" id="PTHR24221">
    <property type="entry name" value="ATP-BINDING CASSETTE SUB-FAMILY B"/>
    <property type="match status" value="1"/>
</dbReference>
<dbReference type="GO" id="GO:0006879">
    <property type="term" value="P:intracellular iron ion homeostasis"/>
    <property type="evidence" value="ECO:0007669"/>
    <property type="project" value="TreeGrafter"/>
</dbReference>
<evidence type="ECO:0000256" key="1">
    <source>
        <dbReference type="ARBA" id="ARBA00004448"/>
    </source>
</evidence>
<dbReference type="FunFam" id="1.20.1560.10:FF:000004">
    <property type="entry name" value="ATP-binding cassette sub-family B member 7"/>
    <property type="match status" value="1"/>
</dbReference>
<keyword evidence="4" id="KW-0547">Nucleotide-binding</keyword>
<evidence type="ECO:0000256" key="4">
    <source>
        <dbReference type="ARBA" id="ARBA00022741"/>
    </source>
</evidence>
<evidence type="ECO:0000256" key="2">
    <source>
        <dbReference type="ARBA" id="ARBA00022448"/>
    </source>
</evidence>
<gene>
    <name evidence="11" type="ORF">PROFUN_12260</name>
</gene>